<reference evidence="2 4" key="1">
    <citation type="submission" date="2014-12" db="EMBL/GenBank/DDBJ databases">
        <title>Draft genome sequences of 29 type strains of Enterococci.</title>
        <authorList>
            <person name="Zhong Z."/>
            <person name="Sun Z."/>
            <person name="Liu W."/>
            <person name="Zhang W."/>
            <person name="Zhang H."/>
        </authorList>
    </citation>
    <scope>NUCLEOTIDE SEQUENCE [LARGE SCALE GENOMIC DNA]</scope>
    <source>
        <strain evidence="2 4">DSM 21207</strain>
    </source>
</reference>
<keyword evidence="1" id="KW-0472">Membrane</keyword>
<keyword evidence="5" id="KW-1185">Reference proteome</keyword>
<accession>A0A1L8R9M4</accession>
<keyword evidence="1" id="KW-0812">Transmembrane</keyword>
<evidence type="ECO:0000313" key="3">
    <source>
        <dbReference type="EMBL" id="PAB01986.1"/>
    </source>
</evidence>
<proteinExistence type="predicted"/>
<feature type="transmembrane region" description="Helical" evidence="1">
    <location>
        <begin position="33"/>
        <end position="58"/>
    </location>
</feature>
<dbReference type="EMBL" id="LHUG01000001">
    <property type="protein sequence ID" value="PAB01986.1"/>
    <property type="molecule type" value="Genomic_DNA"/>
</dbReference>
<dbReference type="AlphaFoldDB" id="A0A1L8R9M4"/>
<name>A0A1L8R9M4_9ENTE</name>
<dbReference type="STRING" id="317010.RU96_GL001191"/>
<dbReference type="OrthoDB" id="2200300at2"/>
<evidence type="ECO:0000313" key="5">
    <source>
        <dbReference type="Proteomes" id="UP000216797"/>
    </source>
</evidence>
<evidence type="ECO:0000256" key="1">
    <source>
        <dbReference type="SAM" id="Phobius"/>
    </source>
</evidence>
<evidence type="ECO:0000313" key="4">
    <source>
        <dbReference type="Proteomes" id="UP000182835"/>
    </source>
</evidence>
<evidence type="ECO:0000313" key="2">
    <source>
        <dbReference type="EMBL" id="OJG16449.1"/>
    </source>
</evidence>
<dbReference type="Proteomes" id="UP000216797">
    <property type="component" value="Unassembled WGS sequence"/>
</dbReference>
<protein>
    <submittedName>
        <fullName evidence="2">Uncharacterized protein</fullName>
    </submittedName>
</protein>
<comment type="caution">
    <text evidence="2">The sequence shown here is derived from an EMBL/GenBank/DDBJ whole genome shotgun (WGS) entry which is preliminary data.</text>
</comment>
<dbReference type="RefSeq" id="WP_071864011.1">
    <property type="nucleotide sequence ID" value="NZ_JBHLVQ010000010.1"/>
</dbReference>
<gene>
    <name evidence="3" type="ORF">AKL21_00280</name>
    <name evidence="2" type="ORF">RU96_GL001191</name>
</gene>
<reference evidence="3 5" key="2">
    <citation type="submission" date="2015-08" db="EMBL/GenBank/DDBJ databases">
        <title>Enterococcus genome sequence.</title>
        <authorList>
            <person name="Acedo J.Z."/>
            <person name="Vederas J.C."/>
        </authorList>
    </citation>
    <scope>NUCLEOTIDE SEQUENCE [LARGE SCALE GENOMIC DNA]</scope>
    <source>
        <strain evidence="3 5">49</strain>
    </source>
</reference>
<organism evidence="2 4">
    <name type="scientific">Enterococcus canintestini</name>
    <dbReference type="NCBI Taxonomy" id="317010"/>
    <lineage>
        <taxon>Bacteria</taxon>
        <taxon>Bacillati</taxon>
        <taxon>Bacillota</taxon>
        <taxon>Bacilli</taxon>
        <taxon>Lactobacillales</taxon>
        <taxon>Enterococcaceae</taxon>
        <taxon>Enterococcus</taxon>
    </lineage>
</organism>
<sequence length="191" mass="22306">MKIIQSFFASVKAGFLQIWHDFANWAEANKRKALLTVLGLLLGVTLFSASMIVAVAHIRQAEYTELLLPTIQSKKIEMLDYGNEEQEIKDSKAISVMFSPPYGAEYEKIMRTFSGKEAQEINRQFYYYPLVYNTENVAQKYQIDPSKVTFIFFEKGIEKNRFEVEELSNYTEEFIPELNRLPMWNIKDLDE</sequence>
<keyword evidence="1" id="KW-1133">Transmembrane helix</keyword>
<dbReference type="EMBL" id="JXKG01000002">
    <property type="protein sequence ID" value="OJG16449.1"/>
    <property type="molecule type" value="Genomic_DNA"/>
</dbReference>
<dbReference type="Proteomes" id="UP000182835">
    <property type="component" value="Unassembled WGS sequence"/>
</dbReference>